<dbReference type="InterPro" id="IPR032710">
    <property type="entry name" value="NTF2-like_dom_sf"/>
</dbReference>
<sequence>MSSPTTYSASDEVPYQPDWLRTYVNTYNELHAGNLDRLAEIYQDNVVFVDPVHKIEGLNQLQDYFNNLYLNMNQCQFVITNTVANGHQAAIYWTMTFSHKKIKSGQDVVVEGHSLLKETEGKVVYQRDYFDVSSMVYEHVPIIGSIIKAIKSRIG</sequence>
<proteinExistence type="predicted"/>
<name>A0A975DG49_9GAMM</name>
<dbReference type="RefSeq" id="WP_208833070.1">
    <property type="nucleotide sequence ID" value="NZ_CP072110.1"/>
</dbReference>
<protein>
    <submittedName>
        <fullName evidence="2">Nuclear transport factor 2 family protein</fullName>
    </submittedName>
</protein>
<gene>
    <name evidence="2" type="ORF">J1N51_06220</name>
</gene>
<dbReference type="Gene3D" id="3.10.450.50">
    <property type="match status" value="1"/>
</dbReference>
<dbReference type="SUPFAM" id="SSF54427">
    <property type="entry name" value="NTF2-like"/>
    <property type="match status" value="1"/>
</dbReference>
<keyword evidence="3" id="KW-1185">Reference proteome</keyword>
<dbReference type="AlphaFoldDB" id="A0A975DG49"/>
<dbReference type="InterPro" id="IPR037401">
    <property type="entry name" value="SnoaL-like"/>
</dbReference>
<evidence type="ECO:0000313" key="2">
    <source>
        <dbReference type="EMBL" id="QTH65035.1"/>
    </source>
</evidence>
<evidence type="ECO:0000259" key="1">
    <source>
        <dbReference type="Pfam" id="PF12680"/>
    </source>
</evidence>
<dbReference type="Proteomes" id="UP000682739">
    <property type="component" value="Chromosome"/>
</dbReference>
<feature type="domain" description="SnoaL-like" evidence="1">
    <location>
        <begin position="27"/>
        <end position="125"/>
    </location>
</feature>
<organism evidence="2 3">
    <name type="scientific">Psychrosphaera ytuae</name>
    <dbReference type="NCBI Taxonomy" id="2820710"/>
    <lineage>
        <taxon>Bacteria</taxon>
        <taxon>Pseudomonadati</taxon>
        <taxon>Pseudomonadota</taxon>
        <taxon>Gammaproteobacteria</taxon>
        <taxon>Alteromonadales</taxon>
        <taxon>Pseudoalteromonadaceae</taxon>
        <taxon>Psychrosphaera</taxon>
    </lineage>
</organism>
<dbReference type="EMBL" id="CP072110">
    <property type="protein sequence ID" value="QTH65035.1"/>
    <property type="molecule type" value="Genomic_DNA"/>
</dbReference>
<evidence type="ECO:0000313" key="3">
    <source>
        <dbReference type="Proteomes" id="UP000682739"/>
    </source>
</evidence>
<dbReference type="Pfam" id="PF12680">
    <property type="entry name" value="SnoaL_2"/>
    <property type="match status" value="1"/>
</dbReference>
<accession>A0A975DG49</accession>
<reference evidence="2" key="1">
    <citation type="submission" date="2021-03" db="EMBL/GenBank/DDBJ databases">
        <title>Description of Psychrosphaera ytuae sp. nov. isolated from deep sea sediment of South China Sea.</title>
        <authorList>
            <person name="Zhang J."/>
            <person name="Xu X.-D."/>
        </authorList>
    </citation>
    <scope>NUCLEOTIDE SEQUENCE</scope>
    <source>
        <strain evidence="2">MTZ26</strain>
    </source>
</reference>
<dbReference type="KEGG" id="psym:J1N51_06220"/>